<accession>A0A4Y9XTG6</accession>
<feature type="region of interest" description="Disordered" evidence="1">
    <location>
        <begin position="142"/>
        <end position="164"/>
    </location>
</feature>
<protein>
    <submittedName>
        <fullName evidence="2">Uncharacterized protein</fullName>
    </submittedName>
</protein>
<dbReference type="EMBL" id="SEOQ01001155">
    <property type="protein sequence ID" value="TFY53416.1"/>
    <property type="molecule type" value="Genomic_DNA"/>
</dbReference>
<keyword evidence="3" id="KW-1185">Reference proteome</keyword>
<evidence type="ECO:0000313" key="3">
    <source>
        <dbReference type="Proteomes" id="UP000298327"/>
    </source>
</evidence>
<organism evidence="2 3">
    <name type="scientific">Dentipellis fragilis</name>
    <dbReference type="NCBI Taxonomy" id="205917"/>
    <lineage>
        <taxon>Eukaryota</taxon>
        <taxon>Fungi</taxon>
        <taxon>Dikarya</taxon>
        <taxon>Basidiomycota</taxon>
        <taxon>Agaricomycotina</taxon>
        <taxon>Agaricomycetes</taxon>
        <taxon>Russulales</taxon>
        <taxon>Hericiaceae</taxon>
        <taxon>Dentipellis</taxon>
    </lineage>
</organism>
<feature type="compositionally biased region" description="Basic and acidic residues" evidence="1">
    <location>
        <begin position="263"/>
        <end position="285"/>
    </location>
</feature>
<sequence>MPDTLSIISYLLYLVQDYKVHILFPYPFKMSSQHGKHGTIHCGSPILSPMSQAYQYLPPIRTFEDDSTPLSTQPCAPLSPALESTPGADVDPLQPVDAVRTGSNLTETPYDYVPGTNTVRQAVCDGHLCGNTSDEFPSLHTLLNSAPGDPRSSPGPAAESSVAPATACKPSMGRKACQDIPLQALIPLAEAYLKFNPAGARHGEVTKTWERVAENKMKALMAYHENPDGSSGATVRKQLSGTSIAIQLGALLDRACEMARVAKDATEEQREQNRQHAEWDRRGGEALRTASMQVRGSKQKLRELTPDSDSGESGSETDAGAHCDGDEVSTPNDGTTLKPHGPAAAAKAHHLDAASSSQLPPLDNHSNEIVTLLRESNKRQKDFHDMVMDTMKEGTRVYQESSNRLLEGFLAASKEMAKDV</sequence>
<evidence type="ECO:0000313" key="2">
    <source>
        <dbReference type="EMBL" id="TFY53416.1"/>
    </source>
</evidence>
<proteinExistence type="predicted"/>
<dbReference type="Proteomes" id="UP000298327">
    <property type="component" value="Unassembled WGS sequence"/>
</dbReference>
<reference evidence="2 3" key="1">
    <citation type="submission" date="2019-02" db="EMBL/GenBank/DDBJ databases">
        <title>Genome sequencing of the rare red list fungi Dentipellis fragilis.</title>
        <authorList>
            <person name="Buettner E."/>
            <person name="Kellner H."/>
        </authorList>
    </citation>
    <scope>NUCLEOTIDE SEQUENCE [LARGE SCALE GENOMIC DNA]</scope>
    <source>
        <strain evidence="2 3">DSM 105465</strain>
    </source>
</reference>
<dbReference type="OrthoDB" id="3065063at2759"/>
<comment type="caution">
    <text evidence="2">The sequence shown here is derived from an EMBL/GenBank/DDBJ whole genome shotgun (WGS) entry which is preliminary data.</text>
</comment>
<evidence type="ECO:0000256" key="1">
    <source>
        <dbReference type="SAM" id="MobiDB-lite"/>
    </source>
</evidence>
<dbReference type="AlphaFoldDB" id="A0A4Y9XTG6"/>
<name>A0A4Y9XTG6_9AGAM</name>
<feature type="region of interest" description="Disordered" evidence="1">
    <location>
        <begin position="263"/>
        <end position="347"/>
    </location>
</feature>
<feature type="compositionally biased region" description="Low complexity" evidence="1">
    <location>
        <begin position="307"/>
        <end position="316"/>
    </location>
</feature>
<gene>
    <name evidence="2" type="ORF">EVG20_g10125</name>
</gene>